<keyword evidence="5" id="KW-1185">Reference proteome</keyword>
<comment type="similarity">
    <text evidence="1">Belongs to the AB hydrolase superfamily.</text>
</comment>
<dbReference type="Gene3D" id="3.40.50.1820">
    <property type="entry name" value="alpha/beta hydrolase"/>
    <property type="match status" value="1"/>
</dbReference>
<dbReference type="EC" id="3.4.-.-" evidence="4"/>
<evidence type="ECO:0000259" key="3">
    <source>
        <dbReference type="Pfam" id="PF12146"/>
    </source>
</evidence>
<evidence type="ECO:0000313" key="4">
    <source>
        <dbReference type="EMBL" id="MFB9258440.1"/>
    </source>
</evidence>
<accession>A0ABV5JNB4</accession>
<evidence type="ECO:0000313" key="5">
    <source>
        <dbReference type="Proteomes" id="UP001589700"/>
    </source>
</evidence>
<organism evidence="4 5">
    <name type="scientific">Dietzia aerolata</name>
    <dbReference type="NCBI Taxonomy" id="595984"/>
    <lineage>
        <taxon>Bacteria</taxon>
        <taxon>Bacillati</taxon>
        <taxon>Actinomycetota</taxon>
        <taxon>Actinomycetes</taxon>
        <taxon>Mycobacteriales</taxon>
        <taxon>Dietziaceae</taxon>
        <taxon>Dietzia</taxon>
    </lineage>
</organism>
<dbReference type="SUPFAM" id="SSF53474">
    <property type="entry name" value="alpha/beta-Hydrolases"/>
    <property type="match status" value="1"/>
</dbReference>
<dbReference type="PANTHER" id="PTHR22946:SF9">
    <property type="entry name" value="POLYKETIDE TRANSFERASE AF380"/>
    <property type="match status" value="1"/>
</dbReference>
<gene>
    <name evidence="4" type="ORF">ACFFVD_01325</name>
</gene>
<sequence>MHALSGPRTEEFTVEGVDGNRLAAYLDLPAAEPVALALFAHCFTGSAALPSATRIADTLVAAGIAVVRFDFAGLGESEGDFADSTFTSDCMNLVRVATAVSESHRPPDLLIGHSLGGAAVLAAASRIRSVRAVATIGAPYDPHHVTHLFDDALEQIRSEGQAEVKLGPRTMTVGRDLVEDLASVDQRAAIAELSVPILVMHSPEDATVDIHNAQSIYRDAGMPKSFLALDGADHLLLRSGHAARAAALVAVWAEKYLDGSARPDLISPGPGPAG</sequence>
<keyword evidence="2 4" id="KW-0378">Hydrolase</keyword>
<dbReference type="InterPro" id="IPR022742">
    <property type="entry name" value="Hydrolase_4"/>
</dbReference>
<name>A0ABV5JNB4_9ACTN</name>
<comment type="caution">
    <text evidence="4">The sequence shown here is derived from an EMBL/GenBank/DDBJ whole genome shotgun (WGS) entry which is preliminary data.</text>
</comment>
<dbReference type="GO" id="GO:0016787">
    <property type="term" value="F:hydrolase activity"/>
    <property type="evidence" value="ECO:0007669"/>
    <property type="project" value="UniProtKB-KW"/>
</dbReference>
<dbReference type="InterPro" id="IPR029058">
    <property type="entry name" value="AB_hydrolase_fold"/>
</dbReference>
<reference evidence="4 5" key="1">
    <citation type="submission" date="2024-09" db="EMBL/GenBank/DDBJ databases">
        <authorList>
            <person name="Sun Q."/>
            <person name="Mori K."/>
        </authorList>
    </citation>
    <scope>NUCLEOTIDE SEQUENCE [LARGE SCALE GENOMIC DNA]</scope>
    <source>
        <strain evidence="4 5">CCM 7659</strain>
    </source>
</reference>
<dbReference type="RefSeq" id="WP_182632180.1">
    <property type="nucleotide sequence ID" value="NZ_JAALDM010000120.1"/>
</dbReference>
<dbReference type="InterPro" id="IPR050261">
    <property type="entry name" value="FrsA_esterase"/>
</dbReference>
<evidence type="ECO:0000256" key="2">
    <source>
        <dbReference type="ARBA" id="ARBA00022801"/>
    </source>
</evidence>
<protein>
    <submittedName>
        <fullName evidence="4">Alpha/beta hydrolase family protein</fullName>
        <ecNumber evidence="4">3.4.-.-</ecNumber>
    </submittedName>
</protein>
<evidence type="ECO:0000256" key="1">
    <source>
        <dbReference type="ARBA" id="ARBA00008645"/>
    </source>
</evidence>
<dbReference type="Proteomes" id="UP001589700">
    <property type="component" value="Unassembled WGS sequence"/>
</dbReference>
<dbReference type="Pfam" id="PF12146">
    <property type="entry name" value="Hydrolase_4"/>
    <property type="match status" value="1"/>
</dbReference>
<dbReference type="PANTHER" id="PTHR22946">
    <property type="entry name" value="DIENELACTONE HYDROLASE DOMAIN-CONTAINING PROTEIN-RELATED"/>
    <property type="match status" value="1"/>
</dbReference>
<dbReference type="EMBL" id="JBHMDY010000001">
    <property type="protein sequence ID" value="MFB9258440.1"/>
    <property type="molecule type" value="Genomic_DNA"/>
</dbReference>
<proteinExistence type="inferred from homology"/>
<feature type="domain" description="Serine aminopeptidase S33" evidence="3">
    <location>
        <begin position="53"/>
        <end position="156"/>
    </location>
</feature>